<evidence type="ECO:0000256" key="1">
    <source>
        <dbReference type="SAM" id="MobiDB-lite"/>
    </source>
</evidence>
<dbReference type="Proteomes" id="UP000827092">
    <property type="component" value="Unassembled WGS sequence"/>
</dbReference>
<reference evidence="2 3" key="1">
    <citation type="journal article" date="2022" name="Nat. Ecol. Evol.">
        <title>A masculinizing supergene underlies an exaggerated male reproductive morph in a spider.</title>
        <authorList>
            <person name="Hendrickx F."/>
            <person name="De Corte Z."/>
            <person name="Sonet G."/>
            <person name="Van Belleghem S.M."/>
            <person name="Kostlbacher S."/>
            <person name="Vangestel C."/>
        </authorList>
    </citation>
    <scope>NUCLEOTIDE SEQUENCE [LARGE SCALE GENOMIC DNA]</scope>
    <source>
        <strain evidence="2">W744_W776</strain>
    </source>
</reference>
<proteinExistence type="predicted"/>
<evidence type="ECO:0000313" key="2">
    <source>
        <dbReference type="EMBL" id="KAG8197866.1"/>
    </source>
</evidence>
<organism evidence="2 3">
    <name type="scientific">Oedothorax gibbosus</name>
    <dbReference type="NCBI Taxonomy" id="931172"/>
    <lineage>
        <taxon>Eukaryota</taxon>
        <taxon>Metazoa</taxon>
        <taxon>Ecdysozoa</taxon>
        <taxon>Arthropoda</taxon>
        <taxon>Chelicerata</taxon>
        <taxon>Arachnida</taxon>
        <taxon>Araneae</taxon>
        <taxon>Araneomorphae</taxon>
        <taxon>Entelegynae</taxon>
        <taxon>Araneoidea</taxon>
        <taxon>Linyphiidae</taxon>
        <taxon>Erigoninae</taxon>
        <taxon>Oedothorax</taxon>
    </lineage>
</organism>
<feature type="compositionally biased region" description="Basic and acidic residues" evidence="1">
    <location>
        <begin position="65"/>
        <end position="78"/>
    </location>
</feature>
<feature type="compositionally biased region" description="Basic and acidic residues" evidence="1">
    <location>
        <begin position="40"/>
        <end position="55"/>
    </location>
</feature>
<protein>
    <submittedName>
        <fullName evidence="2">Uncharacterized protein</fullName>
    </submittedName>
</protein>
<name>A0AAV6VQ41_9ARAC</name>
<dbReference type="EMBL" id="JAFNEN010000048">
    <property type="protein sequence ID" value="KAG8197866.1"/>
    <property type="molecule type" value="Genomic_DNA"/>
</dbReference>
<feature type="region of interest" description="Disordered" evidence="1">
    <location>
        <begin position="40"/>
        <end position="78"/>
    </location>
</feature>
<evidence type="ECO:0000313" key="3">
    <source>
        <dbReference type="Proteomes" id="UP000827092"/>
    </source>
</evidence>
<keyword evidence="3" id="KW-1185">Reference proteome</keyword>
<dbReference type="AlphaFoldDB" id="A0AAV6VQ41"/>
<comment type="caution">
    <text evidence="2">The sequence shown here is derived from an EMBL/GenBank/DDBJ whole genome shotgun (WGS) entry which is preliminary data.</text>
</comment>
<gene>
    <name evidence="2" type="ORF">JTE90_024265</name>
</gene>
<sequence length="78" mass="8761">MTFLPARGGGGNCKETPPRIRICIALYYISVAIRCHLGSDPKEAEKTNGKSEHQNKNNASQFLLFHEETENQRSHSCE</sequence>
<accession>A0AAV6VQ41</accession>